<evidence type="ECO:0000256" key="9">
    <source>
        <dbReference type="SAM" id="SignalP"/>
    </source>
</evidence>
<feature type="region of interest" description="Disordered" evidence="8">
    <location>
        <begin position="485"/>
        <end position="504"/>
    </location>
</feature>
<dbReference type="PANTHER" id="PTHR33938">
    <property type="entry name" value="FERULOYL ESTERASE B-RELATED"/>
    <property type="match status" value="1"/>
</dbReference>
<reference evidence="11" key="1">
    <citation type="submission" date="2018-05" db="EMBL/GenBank/DDBJ databases">
        <authorList>
            <person name="Du Z."/>
            <person name="Wang X."/>
        </authorList>
    </citation>
    <scope>NUCLEOTIDE SEQUENCE [LARGE SCALE GENOMIC DNA]</scope>
    <source>
        <strain evidence="11">CQN31</strain>
    </source>
</reference>
<dbReference type="GO" id="GO:0046872">
    <property type="term" value="F:metal ion binding"/>
    <property type="evidence" value="ECO:0007669"/>
    <property type="project" value="UniProtKB-KW"/>
</dbReference>
<evidence type="ECO:0000313" key="11">
    <source>
        <dbReference type="Proteomes" id="UP000245765"/>
    </source>
</evidence>
<gene>
    <name evidence="10" type="ORF">DFH01_06830</name>
</gene>
<feature type="chain" id="PRO_5016245360" evidence="9">
    <location>
        <begin position="21"/>
        <end position="532"/>
    </location>
</feature>
<keyword evidence="3" id="KW-0479">Metal-binding</keyword>
<accession>A0A317FK11</accession>
<keyword evidence="4 9" id="KW-0732">Signal</keyword>
<dbReference type="Pfam" id="PF07519">
    <property type="entry name" value="Tannase"/>
    <property type="match status" value="1"/>
</dbReference>
<evidence type="ECO:0000256" key="1">
    <source>
        <dbReference type="ARBA" id="ARBA00006249"/>
    </source>
</evidence>
<dbReference type="PANTHER" id="PTHR33938:SF15">
    <property type="entry name" value="FERULOYL ESTERASE B-RELATED"/>
    <property type="match status" value="1"/>
</dbReference>
<dbReference type="EMBL" id="QGNA01000001">
    <property type="protein sequence ID" value="PWS38953.1"/>
    <property type="molecule type" value="Genomic_DNA"/>
</dbReference>
<evidence type="ECO:0000313" key="10">
    <source>
        <dbReference type="EMBL" id="PWS38953.1"/>
    </source>
</evidence>
<keyword evidence="2" id="KW-0719">Serine esterase</keyword>
<dbReference type="AlphaFoldDB" id="A0A317FK11"/>
<keyword evidence="7" id="KW-1015">Disulfide bond</keyword>
<keyword evidence="5 10" id="KW-0378">Hydrolase</keyword>
<sequence>MRTMLAGAALAFLLTQGAAAQTTDCAGLAGLRIAAADITLPTGGAEVTEAAAVADANGAYCRVMGAIRPVDPAAPAILFQANLPAQWNGKALQFGGGGYNGRIPATTGLERHGLAGTPTPLARGFLTFAGDSGHQSASADDASFALNAEALRNFGYQHIRKTLDAVRQVAIAHYGRAPRRVYFNGGSTGGREGLTAAIRWPEAYDGVITWYPTASFMGLRLWGAMLARAVYEDGSAGWIPPAMVSRIARESLARCDALDGVADGLVSNPDACRRGSAAALEALRCRGGETGNPEACLTGAQIERTMRVYHEGYRLPFAFANGATDYLGYNSLEGIAMQLGSQRELLAPPRSGPNAHHVDRAYQFFRYFVNDGRDFDIRTLDVMAPGPLRERIREISALFDATATDFSAFAARGGRIIWLQGHDDPSVSPLENRRNYAAVVARMGQAATDRFMRYYELAGLAHGGGRFSPTWESLAALDAWVEQGTPPDGAAVTDGTRGETRGRTRPLCAYPTWPRYRGGDPNNAASFACATE</sequence>
<evidence type="ECO:0000256" key="2">
    <source>
        <dbReference type="ARBA" id="ARBA00022487"/>
    </source>
</evidence>
<organism evidence="10 11">
    <name type="scientific">Falsiroseomonas bella</name>
    <dbReference type="NCBI Taxonomy" id="2184016"/>
    <lineage>
        <taxon>Bacteria</taxon>
        <taxon>Pseudomonadati</taxon>
        <taxon>Pseudomonadota</taxon>
        <taxon>Alphaproteobacteria</taxon>
        <taxon>Acetobacterales</taxon>
        <taxon>Roseomonadaceae</taxon>
        <taxon>Falsiroseomonas</taxon>
    </lineage>
</organism>
<proteinExistence type="inferred from homology"/>
<dbReference type="OrthoDB" id="7197884at2"/>
<name>A0A317FK11_9PROT</name>
<dbReference type="Proteomes" id="UP000245765">
    <property type="component" value="Unassembled WGS sequence"/>
</dbReference>
<dbReference type="InterPro" id="IPR029058">
    <property type="entry name" value="AB_hydrolase_fold"/>
</dbReference>
<keyword evidence="11" id="KW-1185">Reference proteome</keyword>
<dbReference type="RefSeq" id="WP_109869574.1">
    <property type="nucleotide sequence ID" value="NZ_QGNA01000001.1"/>
</dbReference>
<evidence type="ECO:0000256" key="7">
    <source>
        <dbReference type="ARBA" id="ARBA00023157"/>
    </source>
</evidence>
<dbReference type="InterPro" id="IPR011118">
    <property type="entry name" value="Tannase/feruloyl_esterase"/>
</dbReference>
<evidence type="ECO:0000256" key="5">
    <source>
        <dbReference type="ARBA" id="ARBA00022801"/>
    </source>
</evidence>
<protein>
    <submittedName>
        <fullName evidence="10">Tannase/feruloyl esterase family alpha/beta hydrolase</fullName>
    </submittedName>
</protein>
<evidence type="ECO:0000256" key="4">
    <source>
        <dbReference type="ARBA" id="ARBA00022729"/>
    </source>
</evidence>
<feature type="signal peptide" evidence="9">
    <location>
        <begin position="1"/>
        <end position="20"/>
    </location>
</feature>
<evidence type="ECO:0000256" key="6">
    <source>
        <dbReference type="ARBA" id="ARBA00022837"/>
    </source>
</evidence>
<evidence type="ECO:0000256" key="3">
    <source>
        <dbReference type="ARBA" id="ARBA00022723"/>
    </source>
</evidence>
<comment type="similarity">
    <text evidence="1">Belongs to the tannase family.</text>
</comment>
<dbReference type="Gene3D" id="3.40.50.1820">
    <property type="entry name" value="alpha/beta hydrolase"/>
    <property type="match status" value="1"/>
</dbReference>
<dbReference type="SUPFAM" id="SSF53474">
    <property type="entry name" value="alpha/beta-Hydrolases"/>
    <property type="match status" value="2"/>
</dbReference>
<keyword evidence="6" id="KW-0106">Calcium</keyword>
<dbReference type="GO" id="GO:0052689">
    <property type="term" value="F:carboxylic ester hydrolase activity"/>
    <property type="evidence" value="ECO:0007669"/>
    <property type="project" value="UniProtKB-KW"/>
</dbReference>
<comment type="caution">
    <text evidence="10">The sequence shown here is derived from an EMBL/GenBank/DDBJ whole genome shotgun (WGS) entry which is preliminary data.</text>
</comment>
<evidence type="ECO:0000256" key="8">
    <source>
        <dbReference type="SAM" id="MobiDB-lite"/>
    </source>
</evidence>